<dbReference type="AlphaFoldDB" id="A0A926NYU6"/>
<reference evidence="1" key="1">
    <citation type="submission" date="2020-09" db="EMBL/GenBank/DDBJ databases">
        <title>Novel species of Mucilaginibacter isolated from a glacier on the Tibetan Plateau.</title>
        <authorList>
            <person name="Liu Q."/>
            <person name="Xin Y.-H."/>
        </authorList>
    </citation>
    <scope>NUCLEOTIDE SEQUENCE</scope>
    <source>
        <strain evidence="1">ZB1P21</strain>
    </source>
</reference>
<sequence>MDVKEFWNWFVANHLDYERLDQLKNESRDDLLDKFEIQLHKYCDQLYFEIGGEPDGSIELIITAEGNIEYFKTVENLIACAPDVPNWEFIAFKPQVKGHFKAEWGPIELDTNSLCFNPSNKSDELGIAIIVYVKDYRSEYEEDCYDCLFKMLDTILGEKSFALDIKKVIIESYDPKLSDDDVIPILKLPDYVRWYKAKYN</sequence>
<name>A0A926NYU6_9SPHI</name>
<keyword evidence="2" id="KW-1185">Reference proteome</keyword>
<proteinExistence type="predicted"/>
<organism evidence="1 2">
    <name type="scientific">Mucilaginibacter glaciei</name>
    <dbReference type="NCBI Taxonomy" id="2772109"/>
    <lineage>
        <taxon>Bacteria</taxon>
        <taxon>Pseudomonadati</taxon>
        <taxon>Bacteroidota</taxon>
        <taxon>Sphingobacteriia</taxon>
        <taxon>Sphingobacteriales</taxon>
        <taxon>Sphingobacteriaceae</taxon>
        <taxon>Mucilaginibacter</taxon>
    </lineage>
</organism>
<protein>
    <submittedName>
        <fullName evidence="1">Uncharacterized protein</fullName>
    </submittedName>
</protein>
<evidence type="ECO:0000313" key="2">
    <source>
        <dbReference type="Proteomes" id="UP000619078"/>
    </source>
</evidence>
<gene>
    <name evidence="1" type="ORF">IDJ76_14965</name>
</gene>
<comment type="caution">
    <text evidence="1">The sequence shown here is derived from an EMBL/GenBank/DDBJ whole genome shotgun (WGS) entry which is preliminary data.</text>
</comment>
<dbReference type="RefSeq" id="WP_191164155.1">
    <property type="nucleotide sequence ID" value="NZ_JACWMX010000006.1"/>
</dbReference>
<accession>A0A926NYU6</accession>
<evidence type="ECO:0000313" key="1">
    <source>
        <dbReference type="EMBL" id="MBD1394408.1"/>
    </source>
</evidence>
<dbReference type="EMBL" id="JACWMX010000006">
    <property type="protein sequence ID" value="MBD1394408.1"/>
    <property type="molecule type" value="Genomic_DNA"/>
</dbReference>
<dbReference type="Proteomes" id="UP000619078">
    <property type="component" value="Unassembled WGS sequence"/>
</dbReference>